<sequence length="147" mass="16721">MDRTAVRDMEERDLERVAEIEALSFSSPWSIEAFRKELRENSLAVYLVCEIDGELAGYMGMWKVVDEGHVTNVAVDPKFRGMGVGNELLSEMVIRARESNLVSMTLEVRVSNVQAIGLYKKHGFKDVGTRPKYYDNGEDAIIMWKTL</sequence>
<keyword evidence="3" id="KW-0378">Hydrolase</keyword>
<dbReference type="Pfam" id="PF00583">
    <property type="entry name" value="Acetyltransf_1"/>
    <property type="match status" value="1"/>
</dbReference>
<dbReference type="NCBIfam" id="TIGR01575">
    <property type="entry name" value="rimI"/>
    <property type="match status" value="1"/>
</dbReference>
<dbReference type="PROSITE" id="PS51186">
    <property type="entry name" value="GNAT"/>
    <property type="match status" value="1"/>
</dbReference>
<protein>
    <recommendedName>
        <fullName evidence="1">[Ribosomal protein bS18]-alanine N-acetyltransferase</fullName>
        <ecNumber evidence="1">2.3.1.266</ecNumber>
    </recommendedName>
</protein>
<dbReference type="InterPro" id="IPR006464">
    <property type="entry name" value="AcTrfase_RimI/Ard1"/>
</dbReference>
<proteinExistence type="inferred from homology"/>
<evidence type="ECO:0000313" key="3">
    <source>
        <dbReference type="EMBL" id="OHW61590.1"/>
    </source>
</evidence>
<keyword evidence="3" id="KW-0012">Acyltransferase</keyword>
<dbReference type="AlphaFoldDB" id="A0A1S1V5B5"/>
<reference evidence="3 4" key="1">
    <citation type="submission" date="2016-09" db="EMBL/GenBank/DDBJ databases">
        <title>Genome sequence of Eubacterium angustum.</title>
        <authorList>
            <person name="Poehlein A."/>
            <person name="Daniel R."/>
        </authorList>
    </citation>
    <scope>NUCLEOTIDE SEQUENCE [LARGE SCALE GENOMIC DNA]</scope>
    <source>
        <strain evidence="3 4">DSM 1989</strain>
    </source>
</reference>
<dbReference type="GO" id="GO:0005737">
    <property type="term" value="C:cytoplasm"/>
    <property type="evidence" value="ECO:0007669"/>
    <property type="project" value="UniProtKB-SubCell"/>
</dbReference>
<dbReference type="RefSeq" id="WP_071064195.1">
    <property type="nucleotide sequence ID" value="NZ_MKIE01000010.1"/>
</dbReference>
<comment type="function">
    <text evidence="1">Acetylates the N-terminal alanine of ribosomal protein bS18.</text>
</comment>
<gene>
    <name evidence="3" type="primary">paiA</name>
    <name evidence="3" type="ORF">EUAN_20280</name>
</gene>
<feature type="domain" description="N-acetyltransferase" evidence="2">
    <location>
        <begin position="4"/>
        <end position="147"/>
    </location>
</feature>
<dbReference type="EMBL" id="MKIE01000010">
    <property type="protein sequence ID" value="OHW61590.1"/>
    <property type="molecule type" value="Genomic_DNA"/>
</dbReference>
<dbReference type="STRING" id="39480.EUAN_20280"/>
<dbReference type="Gene3D" id="3.40.630.30">
    <property type="match status" value="1"/>
</dbReference>
<keyword evidence="3" id="KW-0645">Protease</keyword>
<keyword evidence="1" id="KW-0963">Cytoplasm</keyword>
<name>A0A1S1V5B5_9FIRM</name>
<dbReference type="OrthoDB" id="9794566at2"/>
<dbReference type="PANTHER" id="PTHR43072">
    <property type="entry name" value="N-ACETYLTRANSFERASE"/>
    <property type="match status" value="1"/>
</dbReference>
<keyword evidence="3" id="KW-0808">Transferase</keyword>
<dbReference type="EC" id="2.3.1.266" evidence="1"/>
<dbReference type="SUPFAM" id="SSF55729">
    <property type="entry name" value="Acyl-CoA N-acyltransferases (Nat)"/>
    <property type="match status" value="1"/>
</dbReference>
<dbReference type="Proteomes" id="UP000180254">
    <property type="component" value="Unassembled WGS sequence"/>
</dbReference>
<keyword evidence="4" id="KW-1185">Reference proteome</keyword>
<accession>A0A1S1V5B5</accession>
<comment type="catalytic activity">
    <reaction evidence="1">
        <text>N-terminal L-alanyl-[ribosomal protein bS18] + acetyl-CoA = N-terminal N(alpha)-acetyl-L-alanyl-[ribosomal protein bS18] + CoA + H(+)</text>
        <dbReference type="Rhea" id="RHEA:43756"/>
        <dbReference type="Rhea" id="RHEA-COMP:10676"/>
        <dbReference type="Rhea" id="RHEA-COMP:10677"/>
        <dbReference type="ChEBI" id="CHEBI:15378"/>
        <dbReference type="ChEBI" id="CHEBI:57287"/>
        <dbReference type="ChEBI" id="CHEBI:57288"/>
        <dbReference type="ChEBI" id="CHEBI:64718"/>
        <dbReference type="ChEBI" id="CHEBI:83683"/>
        <dbReference type="EC" id="2.3.1.266"/>
    </reaction>
</comment>
<comment type="subcellular location">
    <subcellularLocation>
        <location evidence="1">Cytoplasm</location>
    </subcellularLocation>
</comment>
<evidence type="ECO:0000313" key="4">
    <source>
        <dbReference type="Proteomes" id="UP000180254"/>
    </source>
</evidence>
<dbReference type="InterPro" id="IPR000182">
    <property type="entry name" value="GNAT_dom"/>
</dbReference>
<dbReference type="CDD" id="cd04301">
    <property type="entry name" value="NAT_SF"/>
    <property type="match status" value="1"/>
</dbReference>
<organism evidence="3 4">
    <name type="scientific">Andreesenia angusta</name>
    <dbReference type="NCBI Taxonomy" id="39480"/>
    <lineage>
        <taxon>Bacteria</taxon>
        <taxon>Bacillati</taxon>
        <taxon>Bacillota</taxon>
        <taxon>Tissierellia</taxon>
        <taxon>Tissierellales</taxon>
        <taxon>Gottschalkiaceae</taxon>
        <taxon>Andreesenia</taxon>
    </lineage>
</organism>
<dbReference type="GO" id="GO:0008999">
    <property type="term" value="F:protein-N-terminal-alanine acetyltransferase activity"/>
    <property type="evidence" value="ECO:0007669"/>
    <property type="project" value="UniProtKB-EC"/>
</dbReference>
<evidence type="ECO:0000259" key="2">
    <source>
        <dbReference type="PROSITE" id="PS51186"/>
    </source>
</evidence>
<dbReference type="GO" id="GO:0006508">
    <property type="term" value="P:proteolysis"/>
    <property type="evidence" value="ECO:0007669"/>
    <property type="project" value="UniProtKB-KW"/>
</dbReference>
<dbReference type="GO" id="GO:0008233">
    <property type="term" value="F:peptidase activity"/>
    <property type="evidence" value="ECO:0007669"/>
    <property type="project" value="UniProtKB-KW"/>
</dbReference>
<comment type="similarity">
    <text evidence="1">Belongs to the acetyltransferase family. RimI subfamily.</text>
</comment>
<dbReference type="InterPro" id="IPR016181">
    <property type="entry name" value="Acyl_CoA_acyltransferase"/>
</dbReference>
<evidence type="ECO:0000256" key="1">
    <source>
        <dbReference type="RuleBase" id="RU363094"/>
    </source>
</evidence>
<comment type="caution">
    <text evidence="3">The sequence shown here is derived from an EMBL/GenBank/DDBJ whole genome shotgun (WGS) entry which is preliminary data.</text>
</comment>